<accession>A0A075IA80</accession>
<sequence length="109" mass="12684">MKTFGTLEYAIDKYSGSWTWKITGVRAVMMVSKLIPELWYGSGPNEVIIPDNENNVKQIRLILERYPLEILSKSVWQRKSRTKIIKKPTEIKIEKLSKAIPKNNFVENC</sequence>
<dbReference type="GO" id="GO:0004386">
    <property type="term" value="F:helicase activity"/>
    <property type="evidence" value="ECO:0007669"/>
    <property type="project" value="UniProtKB-KW"/>
</dbReference>
<keyword evidence="1" id="KW-0378">Hydrolase</keyword>
<name>A0A075IA80_9ARCH</name>
<organism evidence="1">
    <name type="scientific">uncultured marine thaumarchaeote SAT1000_12_D12</name>
    <dbReference type="NCBI Taxonomy" id="1456378"/>
    <lineage>
        <taxon>Archaea</taxon>
        <taxon>Nitrososphaerota</taxon>
        <taxon>environmental samples</taxon>
    </lineage>
</organism>
<dbReference type="AlphaFoldDB" id="A0A075IA80"/>
<dbReference type="EMBL" id="KF901220">
    <property type="protein sequence ID" value="AIF23003.1"/>
    <property type="molecule type" value="Genomic_DNA"/>
</dbReference>
<protein>
    <submittedName>
        <fullName evidence="1">Superfamily II DNA/RNA helicase</fullName>
    </submittedName>
</protein>
<keyword evidence="1" id="KW-0347">Helicase</keyword>
<evidence type="ECO:0000313" key="1">
    <source>
        <dbReference type="EMBL" id="AIF23003.1"/>
    </source>
</evidence>
<proteinExistence type="predicted"/>
<reference evidence="1" key="1">
    <citation type="journal article" date="2014" name="Genome Biol. Evol.">
        <title>Pangenome evidence for extensive interdomain horizontal transfer affecting lineage core and shell genes in uncultured planktonic thaumarchaeota and euryarchaeota.</title>
        <authorList>
            <person name="Deschamps P."/>
            <person name="Zivanovic Y."/>
            <person name="Moreira D."/>
            <person name="Rodriguez-Valera F."/>
            <person name="Lopez-Garcia P."/>
        </authorList>
    </citation>
    <scope>NUCLEOTIDE SEQUENCE</scope>
</reference>
<keyword evidence="1" id="KW-0067">ATP-binding</keyword>
<keyword evidence="1" id="KW-0547">Nucleotide-binding</keyword>